<organism evidence="2 3">
    <name type="scientific">Heyndrickxia coagulans</name>
    <name type="common">Weizmannia coagulans</name>
    <dbReference type="NCBI Taxonomy" id="1398"/>
    <lineage>
        <taxon>Bacteria</taxon>
        <taxon>Bacillati</taxon>
        <taxon>Bacillota</taxon>
        <taxon>Bacilli</taxon>
        <taxon>Bacillales</taxon>
        <taxon>Bacillaceae</taxon>
        <taxon>Heyndrickxia</taxon>
    </lineage>
</organism>
<accession>A0A150JV05</accession>
<evidence type="ECO:0000313" key="2">
    <source>
        <dbReference type="EMBL" id="KYC61145.1"/>
    </source>
</evidence>
<protein>
    <submittedName>
        <fullName evidence="2">Uncharacterized protein</fullName>
    </submittedName>
</protein>
<reference evidence="2 3" key="1">
    <citation type="submission" date="2016-01" db="EMBL/GenBank/DDBJ databases">
        <title>Genome Sequences of Twelve Sporeforming Bacillus Species Isolated from Foods.</title>
        <authorList>
            <person name="Berendsen E.M."/>
            <person name="Wells-Bennik M.H."/>
            <person name="Krawcyk A.O."/>
            <person name="De Jong A."/>
            <person name="Holsappel S."/>
            <person name="Eijlander R.T."/>
            <person name="Kuipers O.P."/>
        </authorList>
    </citation>
    <scope>NUCLEOTIDE SEQUENCE [LARGE SCALE GENOMIC DNA]</scope>
    <source>
        <strain evidence="2 3">B4098</strain>
    </source>
</reference>
<dbReference type="AlphaFoldDB" id="A0A150JV05"/>
<evidence type="ECO:0000256" key="1">
    <source>
        <dbReference type="SAM" id="MobiDB-lite"/>
    </source>
</evidence>
<gene>
    <name evidence="2" type="ORF">B4098_0294</name>
</gene>
<proteinExistence type="predicted"/>
<dbReference type="Proteomes" id="UP000075288">
    <property type="component" value="Unassembled WGS sequence"/>
</dbReference>
<evidence type="ECO:0000313" key="3">
    <source>
        <dbReference type="Proteomes" id="UP000075288"/>
    </source>
</evidence>
<dbReference type="PATRIC" id="fig|1398.26.peg.420"/>
<sequence length="50" mass="5784">MFKAEQKNTNESFAMQKGGKAQTLVSSLIINESATKRYHFPYFQQNLMPE</sequence>
<dbReference type="EMBL" id="LQYG01000074">
    <property type="protein sequence ID" value="KYC61145.1"/>
    <property type="molecule type" value="Genomic_DNA"/>
</dbReference>
<name>A0A150JV05_HEYCO</name>
<feature type="region of interest" description="Disordered" evidence="1">
    <location>
        <begin position="1"/>
        <end position="21"/>
    </location>
</feature>
<comment type="caution">
    <text evidence="2">The sequence shown here is derived from an EMBL/GenBank/DDBJ whole genome shotgun (WGS) entry which is preliminary data.</text>
</comment>